<feature type="region of interest" description="Disordered" evidence="6">
    <location>
        <begin position="1"/>
        <end position="36"/>
    </location>
</feature>
<keyword evidence="4" id="KW-0862">Zinc</keyword>
<dbReference type="SUPFAM" id="SSF53098">
    <property type="entry name" value="Ribonuclease H-like"/>
    <property type="match status" value="1"/>
</dbReference>
<organism evidence="7 8">
    <name type="scientific">Beauveria bassiana (strain ARSEF 2860)</name>
    <name type="common">White muscardine disease fungus</name>
    <name type="synonym">Tritirachium shiotae</name>
    <dbReference type="NCBI Taxonomy" id="655819"/>
    <lineage>
        <taxon>Eukaryota</taxon>
        <taxon>Fungi</taxon>
        <taxon>Dikarya</taxon>
        <taxon>Ascomycota</taxon>
        <taxon>Pezizomycotina</taxon>
        <taxon>Sordariomycetes</taxon>
        <taxon>Hypocreomycetidae</taxon>
        <taxon>Hypocreales</taxon>
        <taxon>Cordycipitaceae</taxon>
        <taxon>Beauveria</taxon>
    </lineage>
</organism>
<keyword evidence="2" id="KW-0479">Metal-binding</keyword>
<dbReference type="GeneID" id="19889220"/>
<comment type="subcellular location">
    <subcellularLocation>
        <location evidence="1">Nucleus</location>
    </subcellularLocation>
</comment>
<name>J4KMW0_BEAB2</name>
<dbReference type="Proteomes" id="UP000002762">
    <property type="component" value="Unassembled WGS sequence"/>
</dbReference>
<dbReference type="InterPro" id="IPR012337">
    <property type="entry name" value="RNaseH-like_sf"/>
</dbReference>
<evidence type="ECO:0000256" key="2">
    <source>
        <dbReference type="ARBA" id="ARBA00022723"/>
    </source>
</evidence>
<dbReference type="InParanoid" id="J4KMW0"/>
<evidence type="ECO:0000256" key="3">
    <source>
        <dbReference type="ARBA" id="ARBA00022771"/>
    </source>
</evidence>
<evidence type="ECO:0000256" key="1">
    <source>
        <dbReference type="ARBA" id="ARBA00004123"/>
    </source>
</evidence>
<proteinExistence type="predicted"/>
<evidence type="ECO:0000313" key="7">
    <source>
        <dbReference type="EMBL" id="EJP64639.1"/>
    </source>
</evidence>
<accession>J4KMW0</accession>
<reference evidence="7 8" key="1">
    <citation type="journal article" date="2012" name="Sci. Rep.">
        <title>Genomic perspectives on the evolution of fungal entomopathogenicity in Beauveria bassiana.</title>
        <authorList>
            <person name="Xiao G."/>
            <person name="Ying S.H."/>
            <person name="Zheng P."/>
            <person name="Wang Z.L."/>
            <person name="Zhang S."/>
            <person name="Xie X.Q."/>
            <person name="Shang Y."/>
            <person name="St Leger R.J."/>
            <person name="Zhao G.P."/>
            <person name="Wang C."/>
            <person name="Feng M.G."/>
        </authorList>
    </citation>
    <scope>NUCLEOTIDE SEQUENCE [LARGE SCALE GENOMIC DNA]</scope>
    <source>
        <strain evidence="7 8">ARSEF 2860</strain>
    </source>
</reference>
<protein>
    <submittedName>
        <fullName evidence="7">Transposase-like protein</fullName>
    </submittedName>
</protein>
<dbReference type="InterPro" id="IPR052035">
    <property type="entry name" value="ZnF_BED_domain_contain"/>
</dbReference>
<feature type="compositionally biased region" description="Low complexity" evidence="6">
    <location>
        <begin position="1"/>
        <end position="17"/>
    </location>
</feature>
<dbReference type="EMBL" id="JH725167">
    <property type="protein sequence ID" value="EJP64639.1"/>
    <property type="molecule type" value="Genomic_DNA"/>
</dbReference>
<gene>
    <name evidence="7" type="ORF">BBA_06208</name>
</gene>
<evidence type="ECO:0000256" key="6">
    <source>
        <dbReference type="SAM" id="MobiDB-lite"/>
    </source>
</evidence>
<dbReference type="RefSeq" id="XP_008599527.1">
    <property type="nucleotide sequence ID" value="XM_008601305.1"/>
</dbReference>
<dbReference type="HOGENOM" id="CLU_009123_10_5_1"/>
<sequence>MASSSRTSSPVSSTPRSLVFDIPQTPTDATPEPAADDASQCEFDIDWANIWHGGKRLLGAKKRPRHRRVVGTKVKESWIYQHGANLEHKGIRYWLCRLCHERRSHSTALYASSGTAHAARHLLRQHQIGDRNPCLETPFTKTAKVASSVRPLSRQTSLSFPPAPHCDEKLWKARFVDWVILEDVTFRQASSERLRWLIANGGDLASQLLPEHHTTVCSWIRQTFESRQQIVFNLVKNAKSCVHLSFDLWTASNGFNYIGVVGHFVDNRGKKRDVLLGLPRLVGPHSGENMASYIKEAKKGAIGRLHNLATYIRRTDQRRQALRLLQTELAGDDAIFTLEIVVDGKTRWNSIYNMISRAIELRSAIELYQSRWQKPKHDSAHRDLAKDFLNAADWTELERFRDFLQPFYILTKTMEGNASKLGTEGGHGAVWETLKTMDYLFVKFRQAAEETRFEEPSHFKSGIDCGWRKLEDYYLKTDRTPVYRAALALHPSYGYDCFERHWKIAMDKPLWYSDMQSVVGSMFDEYVRQAEVETQARAGFFDGETDEMEADMNDYSSFGKRSIRSLSTQRKKVKATSELDLFQTRPIYPQDLDVASPLECRHVINQLI</sequence>
<evidence type="ECO:0000256" key="4">
    <source>
        <dbReference type="ARBA" id="ARBA00022833"/>
    </source>
</evidence>
<evidence type="ECO:0000256" key="5">
    <source>
        <dbReference type="ARBA" id="ARBA00023242"/>
    </source>
</evidence>
<dbReference type="PANTHER" id="PTHR46481">
    <property type="entry name" value="ZINC FINGER BED DOMAIN-CONTAINING PROTEIN 4"/>
    <property type="match status" value="1"/>
</dbReference>
<evidence type="ECO:0000313" key="8">
    <source>
        <dbReference type="Proteomes" id="UP000002762"/>
    </source>
</evidence>
<dbReference type="GO" id="GO:0008270">
    <property type="term" value="F:zinc ion binding"/>
    <property type="evidence" value="ECO:0007669"/>
    <property type="project" value="UniProtKB-KW"/>
</dbReference>
<dbReference type="PANTHER" id="PTHR46481:SF10">
    <property type="entry name" value="ZINC FINGER BED DOMAIN-CONTAINING PROTEIN 39"/>
    <property type="match status" value="1"/>
</dbReference>
<dbReference type="AlphaFoldDB" id="J4KMW0"/>
<keyword evidence="5" id="KW-0539">Nucleus</keyword>
<keyword evidence="3" id="KW-0863">Zinc-finger</keyword>
<keyword evidence="8" id="KW-1185">Reference proteome</keyword>
<dbReference type="GO" id="GO:0005634">
    <property type="term" value="C:nucleus"/>
    <property type="evidence" value="ECO:0007669"/>
    <property type="project" value="UniProtKB-SubCell"/>
</dbReference>
<feature type="compositionally biased region" description="Low complexity" evidence="6">
    <location>
        <begin position="25"/>
        <end position="36"/>
    </location>
</feature>